<dbReference type="InterPro" id="IPR003961">
    <property type="entry name" value="FN3_dom"/>
</dbReference>
<reference evidence="13" key="1">
    <citation type="submission" date="2022-01" db="UniProtKB">
        <authorList>
            <consortium name="EnsemblMetazoa"/>
        </authorList>
    </citation>
    <scope>IDENTIFICATION</scope>
</reference>
<evidence type="ECO:0000256" key="9">
    <source>
        <dbReference type="ARBA" id="ARBA00023180"/>
    </source>
</evidence>
<evidence type="ECO:0000256" key="4">
    <source>
        <dbReference type="ARBA" id="ARBA00022737"/>
    </source>
</evidence>
<name>A0A8I6SFG6_CIMLE</name>
<sequence length="719" mass="81154">MAISKQVFVTCNPSDPNLVTNLMWLDVRNNEVKKEGPEKSRLSTLVLGSDGKLALVFSEVEENDSGNYTCQATYAGSQTIKKSVYIQTYRTVTWEDAPKEQYPELGKDFKVRCRVTGKPAPRVEWKINDNFVKNDERFIVETDGLLIRNVQRTDDGIYTCRAFVLDTGELSERQIKVEVHIPPSFENPTSETKEVVDGESASVSCKATGKPDPTYKWIKGSSRADLSMSSDRFAVNDKTGDLTITKVTHEDNGDFICFALNAAGRAEKIVRFTVVIKPQVMDVKNVSFVAGETAILTCKATGNPLPAITFRKFTSPNRMIAGLQPNEDRIIVNQKEDFEKGQSIGTLTIKKLERKDDGLYACIAKNKGGEATKNGHITVEFRPSFENSPMKEAWSWDRRPVNITCVAESIPNATITWKLNNRDIEKDPNFRKFGHGPQSTLLVTPSDRKFYGHYKCVGRNLHGEAEHTIELKEAKVPSEVAQAKIEVITATTITFSFVSPNDHGGRPIKAYVVQYKKDRETWQESLNKTWPRDSPYILEGLEPQVQYFFRFAALNDVGLSSWGANQQHIMPKRSSPEEPIILNKPIPPHDYVISPFGDRYELRWKKPADNGEYIDSYMIKYCVVNRINNAWEETDRGCEKLELKSTELTSTIINNLASDSFYKVEIWAHNIIGFSTPGQLFLQTARDNYYTGQQSSSTSTGTPLKINFIVLVLAFFFLL</sequence>
<dbReference type="InterPro" id="IPR036179">
    <property type="entry name" value="Ig-like_dom_sf"/>
</dbReference>
<dbReference type="InterPro" id="IPR013098">
    <property type="entry name" value="Ig_I-set"/>
</dbReference>
<evidence type="ECO:0000313" key="14">
    <source>
        <dbReference type="Proteomes" id="UP000494040"/>
    </source>
</evidence>
<dbReference type="InterPro" id="IPR013106">
    <property type="entry name" value="Ig_V-set"/>
</dbReference>
<evidence type="ECO:0008006" key="15">
    <source>
        <dbReference type="Google" id="ProtNLM"/>
    </source>
</evidence>
<protein>
    <recommendedName>
        <fullName evidence="15">Fasciclin-2</fullName>
    </recommendedName>
</protein>
<evidence type="ECO:0000313" key="13">
    <source>
        <dbReference type="EnsemblMetazoa" id="XP_024080359.1"/>
    </source>
</evidence>
<dbReference type="Gene3D" id="2.60.40.10">
    <property type="entry name" value="Immunoglobulins"/>
    <property type="match status" value="7"/>
</dbReference>
<evidence type="ECO:0000256" key="8">
    <source>
        <dbReference type="ARBA" id="ARBA00023157"/>
    </source>
</evidence>
<dbReference type="CDD" id="cd00063">
    <property type="entry name" value="FN3"/>
    <property type="match status" value="2"/>
</dbReference>
<keyword evidence="6" id="KW-1133">Transmembrane helix</keyword>
<keyword evidence="5" id="KW-0130">Cell adhesion</keyword>
<feature type="domain" description="Fibronectin type-III" evidence="12">
    <location>
        <begin position="584"/>
        <end position="688"/>
    </location>
</feature>
<evidence type="ECO:0000256" key="7">
    <source>
        <dbReference type="ARBA" id="ARBA00023136"/>
    </source>
</evidence>
<dbReference type="FunFam" id="2.60.40.10:FF:000032">
    <property type="entry name" value="palladin isoform X1"/>
    <property type="match status" value="2"/>
</dbReference>
<keyword evidence="7" id="KW-0472">Membrane</keyword>
<dbReference type="GO" id="GO:0030154">
    <property type="term" value="P:cell differentiation"/>
    <property type="evidence" value="ECO:0007669"/>
    <property type="project" value="UniProtKB-ARBA"/>
</dbReference>
<feature type="domain" description="Ig-like" evidence="11">
    <location>
        <begin position="182"/>
        <end position="273"/>
    </location>
</feature>
<dbReference type="SMART" id="SM00060">
    <property type="entry name" value="FN3"/>
    <property type="match status" value="2"/>
</dbReference>
<dbReference type="GO" id="GO:0005886">
    <property type="term" value="C:plasma membrane"/>
    <property type="evidence" value="ECO:0007669"/>
    <property type="project" value="UniProtKB-ARBA"/>
</dbReference>
<accession>A0A8I6SFG6</accession>
<dbReference type="InterPro" id="IPR007110">
    <property type="entry name" value="Ig-like_dom"/>
</dbReference>
<dbReference type="Proteomes" id="UP000494040">
    <property type="component" value="Unassembled WGS sequence"/>
</dbReference>
<evidence type="ECO:0000256" key="3">
    <source>
        <dbReference type="ARBA" id="ARBA00022729"/>
    </source>
</evidence>
<dbReference type="Pfam" id="PF00041">
    <property type="entry name" value="fn3"/>
    <property type="match status" value="1"/>
</dbReference>
<keyword evidence="8" id="KW-1015">Disulfide bond</keyword>
<dbReference type="PRINTS" id="PR01838">
    <property type="entry name" value="NCAMFAMILY"/>
</dbReference>
<evidence type="ECO:0000256" key="5">
    <source>
        <dbReference type="ARBA" id="ARBA00022889"/>
    </source>
</evidence>
<dbReference type="InterPro" id="IPR009138">
    <property type="entry name" value="Neural_cell_adh"/>
</dbReference>
<keyword evidence="3" id="KW-0732">Signal</keyword>
<evidence type="ECO:0000259" key="12">
    <source>
        <dbReference type="PROSITE" id="PS50853"/>
    </source>
</evidence>
<dbReference type="GO" id="GO:0009653">
    <property type="term" value="P:anatomical structure morphogenesis"/>
    <property type="evidence" value="ECO:0007669"/>
    <property type="project" value="UniProtKB-ARBA"/>
</dbReference>
<feature type="domain" description="Ig-like" evidence="11">
    <location>
        <begin position="106"/>
        <end position="171"/>
    </location>
</feature>
<dbReference type="InterPro" id="IPR036116">
    <property type="entry name" value="FN3_sf"/>
</dbReference>
<dbReference type="GeneID" id="106671057"/>
<feature type="domain" description="Ig-like" evidence="11">
    <location>
        <begin position="278"/>
        <end position="378"/>
    </location>
</feature>
<dbReference type="Pfam" id="PF07679">
    <property type="entry name" value="I-set"/>
    <property type="match status" value="1"/>
</dbReference>
<dbReference type="PROSITE" id="PS50835">
    <property type="entry name" value="IG_LIKE"/>
    <property type="match status" value="5"/>
</dbReference>
<evidence type="ECO:0000256" key="2">
    <source>
        <dbReference type="ARBA" id="ARBA00022692"/>
    </source>
</evidence>
<dbReference type="PANTHER" id="PTHR44170:SF6">
    <property type="entry name" value="CONTACTIN"/>
    <property type="match status" value="1"/>
</dbReference>
<organism evidence="13 14">
    <name type="scientific">Cimex lectularius</name>
    <name type="common">Bed bug</name>
    <name type="synonym">Acanthia lectularia</name>
    <dbReference type="NCBI Taxonomy" id="79782"/>
    <lineage>
        <taxon>Eukaryota</taxon>
        <taxon>Metazoa</taxon>
        <taxon>Ecdysozoa</taxon>
        <taxon>Arthropoda</taxon>
        <taxon>Hexapoda</taxon>
        <taxon>Insecta</taxon>
        <taxon>Pterygota</taxon>
        <taxon>Neoptera</taxon>
        <taxon>Paraneoptera</taxon>
        <taxon>Hemiptera</taxon>
        <taxon>Heteroptera</taxon>
        <taxon>Panheteroptera</taxon>
        <taxon>Cimicomorpha</taxon>
        <taxon>Cimicidae</taxon>
        <taxon>Cimex</taxon>
    </lineage>
</organism>
<evidence type="ECO:0000256" key="10">
    <source>
        <dbReference type="ARBA" id="ARBA00023319"/>
    </source>
</evidence>
<feature type="domain" description="Ig-like" evidence="11">
    <location>
        <begin position="1"/>
        <end position="87"/>
    </location>
</feature>
<dbReference type="OrthoDB" id="10056271at2759"/>
<keyword evidence="9" id="KW-0325">Glycoprotein</keyword>
<dbReference type="SMART" id="SM00406">
    <property type="entry name" value="IGv"/>
    <property type="match status" value="3"/>
</dbReference>
<dbReference type="PROSITE" id="PS50853">
    <property type="entry name" value="FN3"/>
    <property type="match status" value="2"/>
</dbReference>
<evidence type="ECO:0000256" key="6">
    <source>
        <dbReference type="ARBA" id="ARBA00022989"/>
    </source>
</evidence>
<dbReference type="SMART" id="SM00409">
    <property type="entry name" value="IG"/>
    <property type="match status" value="5"/>
</dbReference>
<dbReference type="CTD" id="31364"/>
<dbReference type="SUPFAM" id="SSF49265">
    <property type="entry name" value="Fibronectin type III"/>
    <property type="match status" value="1"/>
</dbReference>
<comment type="subcellular location">
    <subcellularLocation>
        <location evidence="1">Membrane</location>
        <topology evidence="1">Single-pass membrane protein</topology>
    </subcellularLocation>
</comment>
<dbReference type="Pfam" id="PF13927">
    <property type="entry name" value="Ig_3"/>
    <property type="match status" value="3"/>
</dbReference>
<keyword evidence="14" id="KW-1185">Reference proteome</keyword>
<evidence type="ECO:0000259" key="11">
    <source>
        <dbReference type="PROSITE" id="PS50835"/>
    </source>
</evidence>
<dbReference type="EnsemblMetazoa" id="XM_024224591.1">
    <property type="protein sequence ID" value="XP_024080359.1"/>
    <property type="gene ID" value="LOC106671057"/>
</dbReference>
<evidence type="ECO:0000256" key="1">
    <source>
        <dbReference type="ARBA" id="ARBA00004167"/>
    </source>
</evidence>
<feature type="domain" description="Ig-like" evidence="11">
    <location>
        <begin position="383"/>
        <end position="472"/>
    </location>
</feature>
<keyword evidence="2" id="KW-0812">Transmembrane</keyword>
<dbReference type="AlphaFoldDB" id="A0A8I6SFG6"/>
<dbReference type="SMART" id="SM00408">
    <property type="entry name" value="IGc2"/>
    <property type="match status" value="5"/>
</dbReference>
<dbReference type="SUPFAM" id="SSF48726">
    <property type="entry name" value="Immunoglobulin"/>
    <property type="match status" value="5"/>
</dbReference>
<dbReference type="CDD" id="cd00096">
    <property type="entry name" value="Ig"/>
    <property type="match status" value="2"/>
</dbReference>
<keyword evidence="4" id="KW-0677">Repeat</keyword>
<dbReference type="PANTHER" id="PTHR44170">
    <property type="entry name" value="PROTEIN SIDEKICK"/>
    <property type="match status" value="1"/>
</dbReference>
<dbReference type="InterPro" id="IPR003599">
    <property type="entry name" value="Ig_sub"/>
</dbReference>
<dbReference type="InterPro" id="IPR013783">
    <property type="entry name" value="Ig-like_fold"/>
</dbReference>
<dbReference type="InterPro" id="IPR003598">
    <property type="entry name" value="Ig_sub2"/>
</dbReference>
<dbReference type="RefSeq" id="XP_024080359.1">
    <property type="nucleotide sequence ID" value="XM_024224591.1"/>
</dbReference>
<proteinExistence type="predicted"/>
<keyword evidence="10" id="KW-0393">Immunoglobulin domain</keyword>
<feature type="domain" description="Fibronectin type-III" evidence="12">
    <location>
        <begin position="476"/>
        <end position="574"/>
    </location>
</feature>
<dbReference type="GO" id="GO:0098609">
    <property type="term" value="P:cell-cell adhesion"/>
    <property type="evidence" value="ECO:0007669"/>
    <property type="project" value="TreeGrafter"/>
</dbReference>